<dbReference type="RefSeq" id="WP_113047251.1">
    <property type="nucleotide sequence ID" value="NZ_QMFZ01000034.1"/>
</dbReference>
<keyword evidence="1" id="KW-0472">Membrane</keyword>
<name>A0A365QLP6_9BURK</name>
<dbReference type="AlphaFoldDB" id="A0A365QLP6"/>
<feature type="transmembrane region" description="Helical" evidence="1">
    <location>
        <begin position="32"/>
        <end position="52"/>
    </location>
</feature>
<evidence type="ECO:0000313" key="3">
    <source>
        <dbReference type="Proteomes" id="UP000252458"/>
    </source>
</evidence>
<dbReference type="Proteomes" id="UP000252458">
    <property type="component" value="Unassembled WGS sequence"/>
</dbReference>
<evidence type="ECO:0000313" key="2">
    <source>
        <dbReference type="EMBL" id="RBB34613.1"/>
    </source>
</evidence>
<proteinExistence type="predicted"/>
<protein>
    <submittedName>
        <fullName evidence="2">Uncharacterized protein</fullName>
    </submittedName>
</protein>
<sequence length="217" mass="23968">MKGGWQAPLAVLVVVVFFAAFGAKPMQSAADIAAWVQGVGSLLAIIAAIGIYTKQYKDKQADDANETRAFVEAIREEVQAAWDGYNAEIHPALLALPDGQPFNVVYPVSTETFPIYQNGASMVGKIDDPELRRIIVKTYSLARGLISTFQLNNSLLAEHKQLSLLYFQPNRDAVLEAHARAVCDYAAKLKERDRWITEVVGALFVRTNQWLATHPAH</sequence>
<evidence type="ECO:0000256" key="1">
    <source>
        <dbReference type="SAM" id="Phobius"/>
    </source>
</evidence>
<keyword evidence="1" id="KW-0812">Transmembrane</keyword>
<keyword evidence="3" id="KW-1185">Reference proteome</keyword>
<comment type="caution">
    <text evidence="2">The sequence shown here is derived from an EMBL/GenBank/DDBJ whole genome shotgun (WGS) entry which is preliminary data.</text>
</comment>
<accession>A0A365QLP6</accession>
<reference evidence="2 3" key="1">
    <citation type="submission" date="2018-06" db="EMBL/GenBank/DDBJ databases">
        <title>Draft genome sequence of Burkholderia reimsis strain BE51 isolated from a French agricultural soil.</title>
        <authorList>
            <person name="Esmaeel Q."/>
        </authorList>
    </citation>
    <scope>NUCLEOTIDE SEQUENCE [LARGE SCALE GENOMIC DNA]</scope>
    <source>
        <strain evidence="2 3">BE51</strain>
    </source>
</reference>
<gene>
    <name evidence="2" type="ORF">DPV79_30930</name>
</gene>
<organism evidence="2 3">
    <name type="scientific">Burkholderia reimsis</name>
    <dbReference type="NCBI Taxonomy" id="2234132"/>
    <lineage>
        <taxon>Bacteria</taxon>
        <taxon>Pseudomonadati</taxon>
        <taxon>Pseudomonadota</taxon>
        <taxon>Betaproteobacteria</taxon>
        <taxon>Burkholderiales</taxon>
        <taxon>Burkholderiaceae</taxon>
        <taxon>Burkholderia</taxon>
    </lineage>
</organism>
<keyword evidence="1" id="KW-1133">Transmembrane helix</keyword>
<dbReference type="EMBL" id="QMFZ01000034">
    <property type="protein sequence ID" value="RBB34613.1"/>
    <property type="molecule type" value="Genomic_DNA"/>
</dbReference>